<proteinExistence type="predicted"/>
<dbReference type="Proteomes" id="UP000593915">
    <property type="component" value="Chromosome"/>
</dbReference>
<evidence type="ECO:0008006" key="4">
    <source>
        <dbReference type="Google" id="ProtNLM"/>
    </source>
</evidence>
<dbReference type="GeneID" id="301091281"/>
<accession>A0A7S7AY76</accession>
<evidence type="ECO:0000313" key="3">
    <source>
        <dbReference type="Proteomes" id="UP000593915"/>
    </source>
</evidence>
<dbReference type="EMBL" id="CP061839">
    <property type="protein sequence ID" value="QOW61846.1"/>
    <property type="molecule type" value="Genomic_DNA"/>
</dbReference>
<organism evidence="2 3">
    <name type="scientific">Treponema pedis</name>
    <dbReference type="NCBI Taxonomy" id="409322"/>
    <lineage>
        <taxon>Bacteria</taxon>
        <taxon>Pseudomonadati</taxon>
        <taxon>Spirochaetota</taxon>
        <taxon>Spirochaetia</taxon>
        <taxon>Spirochaetales</taxon>
        <taxon>Treponemataceae</taxon>
        <taxon>Treponema</taxon>
    </lineage>
</organism>
<gene>
    <name evidence="2" type="ORF">IFE08_05645</name>
</gene>
<dbReference type="RefSeq" id="WP_020965300.1">
    <property type="nucleotide sequence ID" value="NZ_CP045670.1"/>
</dbReference>
<name>A0A7S7AY76_9SPIR</name>
<feature type="region of interest" description="Disordered" evidence="1">
    <location>
        <begin position="1"/>
        <end position="48"/>
    </location>
</feature>
<sequence>MSKNKPVKPSDNASNMQNPNKGTSGTNIQYDKNQGNRGQQLNPNNKGK</sequence>
<dbReference type="AlphaFoldDB" id="A0A7S7AY76"/>
<feature type="compositionally biased region" description="Polar residues" evidence="1">
    <location>
        <begin position="11"/>
        <end position="48"/>
    </location>
</feature>
<evidence type="ECO:0000256" key="1">
    <source>
        <dbReference type="SAM" id="MobiDB-lite"/>
    </source>
</evidence>
<evidence type="ECO:0000313" key="2">
    <source>
        <dbReference type="EMBL" id="QOW61846.1"/>
    </source>
</evidence>
<reference evidence="2 3" key="1">
    <citation type="submission" date="2020-09" db="EMBL/GenBank/DDBJ databases">
        <title>Characterization of Treponema spp. from bovine digital dermatitis in Korea.</title>
        <authorList>
            <person name="Espiritu H.M."/>
            <person name="Cho Y.I."/>
            <person name="Mamuad L."/>
        </authorList>
    </citation>
    <scope>NUCLEOTIDE SEQUENCE [LARGE SCALE GENOMIC DNA]</scope>
    <source>
        <strain evidence="2 3">KS1</strain>
    </source>
</reference>
<protein>
    <recommendedName>
        <fullName evidence="4">Alpha-amylase</fullName>
    </recommendedName>
</protein>